<dbReference type="GO" id="GO:0005524">
    <property type="term" value="F:ATP binding"/>
    <property type="evidence" value="ECO:0007669"/>
    <property type="project" value="UniProtKB-KW"/>
</dbReference>
<dbReference type="OrthoDB" id="438179at2759"/>
<keyword evidence="6" id="KW-0862">Zinc</keyword>
<evidence type="ECO:0000313" key="13">
    <source>
        <dbReference type="EMBL" id="TGZ46565.1"/>
    </source>
</evidence>
<evidence type="ECO:0000256" key="1">
    <source>
        <dbReference type="ARBA" id="ARBA00001947"/>
    </source>
</evidence>
<dbReference type="CDD" id="cd00672">
    <property type="entry name" value="CysRS_core"/>
    <property type="match status" value="1"/>
</dbReference>
<dbReference type="SUPFAM" id="SSF52374">
    <property type="entry name" value="Nucleotidylyl transferase"/>
    <property type="match status" value="1"/>
</dbReference>
<comment type="cofactor">
    <cofactor evidence="1">
        <name>Zn(2+)</name>
        <dbReference type="ChEBI" id="CHEBI:29105"/>
    </cofactor>
</comment>
<dbReference type="GO" id="GO:0005737">
    <property type="term" value="C:cytoplasm"/>
    <property type="evidence" value="ECO:0007669"/>
    <property type="project" value="TreeGrafter"/>
</dbReference>
<dbReference type="NCBIfam" id="TIGR00435">
    <property type="entry name" value="cysS"/>
    <property type="match status" value="1"/>
</dbReference>
<evidence type="ECO:0000256" key="10">
    <source>
        <dbReference type="ARBA" id="ARBA00031499"/>
    </source>
</evidence>
<feature type="domain" description="tRNA synthetases class I catalytic" evidence="12">
    <location>
        <begin position="75"/>
        <end position="470"/>
    </location>
</feature>
<dbReference type="InterPro" id="IPR015803">
    <property type="entry name" value="Cys-tRNA-ligase"/>
</dbReference>
<evidence type="ECO:0000256" key="7">
    <source>
        <dbReference type="ARBA" id="ARBA00022840"/>
    </source>
</evidence>
<reference evidence="13 14" key="1">
    <citation type="journal article" date="2019" name="BMC Genomics">
        <title>New insights from Opisthorchis felineus genome: update on genomics of the epidemiologically important liver flukes.</title>
        <authorList>
            <person name="Ershov N.I."/>
            <person name="Mordvinov V.A."/>
            <person name="Prokhortchouk E.B."/>
            <person name="Pakharukova M.Y."/>
            <person name="Gunbin K.V."/>
            <person name="Ustyantsev K."/>
            <person name="Genaev M.A."/>
            <person name="Blinov A.G."/>
            <person name="Mazur A."/>
            <person name="Boulygina E."/>
            <person name="Tsygankova S."/>
            <person name="Khrameeva E."/>
            <person name="Chekanov N."/>
            <person name="Fan G."/>
            <person name="Xiao A."/>
            <person name="Zhang H."/>
            <person name="Xu X."/>
            <person name="Yang H."/>
            <person name="Solovyev V."/>
            <person name="Lee S.M."/>
            <person name="Liu X."/>
            <person name="Afonnikov D.A."/>
            <person name="Skryabin K.G."/>
        </authorList>
    </citation>
    <scope>NUCLEOTIDE SEQUENCE [LARGE SCALE GENOMIC DNA]</scope>
    <source>
        <strain evidence="13">AK-0245</strain>
        <tissue evidence="13">Whole organism</tissue>
    </source>
</reference>
<dbReference type="InterPro" id="IPR014729">
    <property type="entry name" value="Rossmann-like_a/b/a_fold"/>
</dbReference>
<dbReference type="EMBL" id="SJOL01012104">
    <property type="protein sequence ID" value="TGZ46565.1"/>
    <property type="molecule type" value="Genomic_DNA"/>
</dbReference>
<dbReference type="Gene3D" id="3.40.50.620">
    <property type="entry name" value="HUPs"/>
    <property type="match status" value="1"/>
</dbReference>
<evidence type="ECO:0000256" key="2">
    <source>
        <dbReference type="ARBA" id="ARBA00012832"/>
    </source>
</evidence>
<proteinExistence type="inferred from homology"/>
<feature type="region of interest" description="Disordered" evidence="11">
    <location>
        <begin position="805"/>
        <end position="835"/>
    </location>
</feature>
<protein>
    <recommendedName>
        <fullName evidence="2">cysteine--tRNA ligase</fullName>
        <ecNumber evidence="2">6.1.1.16</ecNumber>
    </recommendedName>
    <alternativeName>
        <fullName evidence="10">Cysteinyl-tRNA synthetase</fullName>
    </alternativeName>
</protein>
<evidence type="ECO:0000256" key="3">
    <source>
        <dbReference type="ARBA" id="ARBA00022598"/>
    </source>
</evidence>
<dbReference type="GO" id="GO:0006423">
    <property type="term" value="P:cysteinyl-tRNA aminoacylation"/>
    <property type="evidence" value="ECO:0007669"/>
    <property type="project" value="InterPro"/>
</dbReference>
<keyword evidence="7" id="KW-0067">ATP-binding</keyword>
<dbReference type="STRING" id="147828.A0A4S2KB60"/>
<dbReference type="Pfam" id="PF01406">
    <property type="entry name" value="tRNA-synt_1e"/>
    <property type="match status" value="1"/>
</dbReference>
<dbReference type="GO" id="GO:0046872">
    <property type="term" value="F:metal ion binding"/>
    <property type="evidence" value="ECO:0007669"/>
    <property type="project" value="UniProtKB-KW"/>
</dbReference>
<evidence type="ECO:0000256" key="4">
    <source>
        <dbReference type="ARBA" id="ARBA00022723"/>
    </source>
</evidence>
<evidence type="ECO:0000256" key="6">
    <source>
        <dbReference type="ARBA" id="ARBA00022833"/>
    </source>
</evidence>
<evidence type="ECO:0000256" key="11">
    <source>
        <dbReference type="SAM" id="MobiDB-lite"/>
    </source>
</evidence>
<evidence type="ECO:0000256" key="9">
    <source>
        <dbReference type="ARBA" id="ARBA00023146"/>
    </source>
</evidence>
<dbReference type="PRINTS" id="PR00983">
    <property type="entry name" value="TRNASYNTHCYS"/>
</dbReference>
<keyword evidence="3" id="KW-0436">Ligase</keyword>
<evidence type="ECO:0000313" key="14">
    <source>
        <dbReference type="Proteomes" id="UP000308267"/>
    </source>
</evidence>
<gene>
    <name evidence="13" type="ORF">CRM22_011084</name>
</gene>
<keyword evidence="14" id="KW-1185">Reference proteome</keyword>
<evidence type="ECO:0000256" key="8">
    <source>
        <dbReference type="ARBA" id="ARBA00022917"/>
    </source>
</evidence>
<dbReference type="InterPro" id="IPR024909">
    <property type="entry name" value="Cys-tRNA/MSH_ligase"/>
</dbReference>
<dbReference type="Proteomes" id="UP000308267">
    <property type="component" value="Unassembled WGS sequence"/>
</dbReference>
<dbReference type="AlphaFoldDB" id="A0A4S2KB60"/>
<keyword evidence="9" id="KW-0030">Aminoacyl-tRNA synthetase</keyword>
<feature type="compositionally biased region" description="Basic and acidic residues" evidence="11">
    <location>
        <begin position="805"/>
        <end position="821"/>
    </location>
</feature>
<keyword evidence="8" id="KW-0648">Protein biosynthesis</keyword>
<dbReference type="PANTHER" id="PTHR10890">
    <property type="entry name" value="CYSTEINYL-TRNA SYNTHETASE"/>
    <property type="match status" value="1"/>
</dbReference>
<dbReference type="EC" id="6.1.1.16" evidence="2"/>
<dbReference type="HAMAP" id="MF_00041">
    <property type="entry name" value="Cys_tRNA_synth"/>
    <property type="match status" value="1"/>
</dbReference>
<keyword evidence="5" id="KW-0547">Nucleotide-binding</keyword>
<sequence length="895" mass="100229">MGLSNFALLRAALGVSVYRRWNTVLQCSSYSGEPQAMEKRMQPKWRVPTPSERVALPDLKLFNSLTSRKEDFVPESGIKVRWYTCGPTVYDVSHMGHARTYIAFDALRRVLKDYFLFDVVYVLNITDIDDKIIKRARQNHLFGEYVKMDNDLVGVYSDISDAIRSLKEKSTCDPDPDKREYFRKEVDRLISLLSSQPPSGVDAVAYLINHARDAIADVLDREHGASVTDHRIFEALARNFEDEYHKDMQALNILKPDVLVRVTEFIDQIIGFIQRIIENGFGYVAASGSVYFDTNKFACDPMHFYGKLVPTAYGDTEQLAAGEGELAAGGEKRSPNDFALWKSSKRGEPAWPSPWGLGRPGWHIECSVLASNTLGDSMEIHSGGVDLRFPHHDNELAQSEAYFGHSHWVHYFLHSGHLTISGCKMSKSLKNFITIRDALKCHSARRLRLTFLLHSWRDTMDYSQDTLAEAISYEKTLVDFLYNATNLHLLASTMPASCRQSSHSSEHPLRSHLAKAQQEVYDALCDSCDIRYALAVVKELVCLTDQYILQLPNHKMDFVHLVDYVYLVASFVLRLLRVLGVADLTLASDGTPVPADATVAGGKISSKLRPIQLDSDLKTDPSNLLQRSWLSLDALTLERVVAALQTTLSATQTLASTLMKEGDIFTDIVDDVTASVHKEFGLHLFNLPTDCLTVAVKANSKRTLSELLDNPFGLETEVWPIVFSLLLQLVLLRQSARTRLLTTGAADKAQKQRILSACDRMRDKDLVIAGVRLQDRTSTADLVSGIQLPPCLGLVDASILAEEVGDKPKQENDKQAKKVRSEAAACKTGPQHPSEFFRSQLDKYSAFDDKGIPTHDLNGNELSKSQLKKLKKVYDAQVKRHEAFVKSKSVTDKGR</sequence>
<evidence type="ECO:0000256" key="5">
    <source>
        <dbReference type="ARBA" id="ARBA00022741"/>
    </source>
</evidence>
<name>A0A4S2KB60_OPIFE</name>
<evidence type="ECO:0000259" key="12">
    <source>
        <dbReference type="Pfam" id="PF01406"/>
    </source>
</evidence>
<accession>A0A4S2KB60</accession>
<dbReference type="GO" id="GO:0004817">
    <property type="term" value="F:cysteine-tRNA ligase activity"/>
    <property type="evidence" value="ECO:0007669"/>
    <property type="project" value="UniProtKB-EC"/>
</dbReference>
<dbReference type="PANTHER" id="PTHR10890:SF3">
    <property type="entry name" value="CYSTEINE--TRNA LIGASE, CYTOPLASMIC"/>
    <property type="match status" value="1"/>
</dbReference>
<keyword evidence="4" id="KW-0479">Metal-binding</keyword>
<comment type="caution">
    <text evidence="13">The sequence shown here is derived from an EMBL/GenBank/DDBJ whole genome shotgun (WGS) entry which is preliminary data.</text>
</comment>
<dbReference type="InterPro" id="IPR032678">
    <property type="entry name" value="tRNA-synt_1_cat_dom"/>
</dbReference>
<organism evidence="13 14">
    <name type="scientific">Opisthorchis felineus</name>
    <dbReference type="NCBI Taxonomy" id="147828"/>
    <lineage>
        <taxon>Eukaryota</taxon>
        <taxon>Metazoa</taxon>
        <taxon>Spiralia</taxon>
        <taxon>Lophotrochozoa</taxon>
        <taxon>Platyhelminthes</taxon>
        <taxon>Trematoda</taxon>
        <taxon>Digenea</taxon>
        <taxon>Opisthorchiida</taxon>
        <taxon>Opisthorchiata</taxon>
        <taxon>Opisthorchiidae</taxon>
        <taxon>Opisthorchis</taxon>
    </lineage>
</organism>